<proteinExistence type="predicted"/>
<feature type="chain" id="PRO_5046754487" evidence="2">
    <location>
        <begin position="29"/>
        <end position="142"/>
    </location>
</feature>
<name>A0ABW3XD87_9ACTN</name>
<protein>
    <submittedName>
        <fullName evidence="3">Uncharacterized protein</fullName>
    </submittedName>
</protein>
<keyword evidence="4" id="KW-1185">Reference proteome</keyword>
<feature type="region of interest" description="Disordered" evidence="1">
    <location>
        <begin position="37"/>
        <end position="78"/>
    </location>
</feature>
<feature type="signal peptide" evidence="2">
    <location>
        <begin position="1"/>
        <end position="28"/>
    </location>
</feature>
<accession>A0ABW3XD87</accession>
<keyword evidence="2" id="KW-0732">Signal</keyword>
<organism evidence="3 4">
    <name type="scientific">Streptomyces kaempferi</name>
    <dbReference type="NCBI Taxonomy" id="333725"/>
    <lineage>
        <taxon>Bacteria</taxon>
        <taxon>Bacillati</taxon>
        <taxon>Actinomycetota</taxon>
        <taxon>Actinomycetes</taxon>
        <taxon>Kitasatosporales</taxon>
        <taxon>Streptomycetaceae</taxon>
        <taxon>Streptomyces</taxon>
    </lineage>
</organism>
<dbReference type="EMBL" id="JBHTMM010000018">
    <property type="protein sequence ID" value="MFD1307476.1"/>
    <property type="molecule type" value="Genomic_DNA"/>
</dbReference>
<evidence type="ECO:0000256" key="1">
    <source>
        <dbReference type="SAM" id="MobiDB-lite"/>
    </source>
</evidence>
<evidence type="ECO:0000313" key="3">
    <source>
        <dbReference type="EMBL" id="MFD1307476.1"/>
    </source>
</evidence>
<evidence type="ECO:0000256" key="2">
    <source>
        <dbReference type="SAM" id="SignalP"/>
    </source>
</evidence>
<sequence length="142" mass="16720">MKSIAKGVASALMAVGVVMAPLAVQASAAPLTGAATTTSASARSNPFPVRDHASGQYRRDGDLREHRNFAQDDRRRHRGDWRDDQWLYRGDWRDGNRYYPGDWRDGDRDRSCRRHYDQNRYTYRYWYDRRHQAWGCYLYGRL</sequence>
<reference evidence="4" key="1">
    <citation type="journal article" date="2019" name="Int. J. Syst. Evol. Microbiol.">
        <title>The Global Catalogue of Microorganisms (GCM) 10K type strain sequencing project: providing services to taxonomists for standard genome sequencing and annotation.</title>
        <authorList>
            <consortium name="The Broad Institute Genomics Platform"/>
            <consortium name="The Broad Institute Genome Sequencing Center for Infectious Disease"/>
            <person name="Wu L."/>
            <person name="Ma J."/>
        </authorList>
    </citation>
    <scope>NUCLEOTIDE SEQUENCE [LARGE SCALE GENOMIC DNA]</scope>
    <source>
        <strain evidence="4">CGMCC 4.7020</strain>
    </source>
</reference>
<feature type="compositionally biased region" description="Basic and acidic residues" evidence="1">
    <location>
        <begin position="49"/>
        <end position="78"/>
    </location>
</feature>
<comment type="caution">
    <text evidence="3">The sequence shown here is derived from an EMBL/GenBank/DDBJ whole genome shotgun (WGS) entry which is preliminary data.</text>
</comment>
<dbReference type="Proteomes" id="UP001597058">
    <property type="component" value="Unassembled WGS sequence"/>
</dbReference>
<gene>
    <name evidence="3" type="ORF">ACFQ5X_16670</name>
</gene>
<dbReference type="RefSeq" id="WP_329527748.1">
    <property type="nucleotide sequence ID" value="NZ_JBHSKH010000023.1"/>
</dbReference>
<evidence type="ECO:0000313" key="4">
    <source>
        <dbReference type="Proteomes" id="UP001597058"/>
    </source>
</evidence>